<dbReference type="InterPro" id="IPR014284">
    <property type="entry name" value="RNA_pol_sigma-70_dom"/>
</dbReference>
<sequence length="191" mass="21770">MGDQAHNASGSVAAAAELEDLIARTALRDKSAFAELYHRTSSKLFGVCFRILNDRSEAEDVLQEIYIKIWNKADQFATGRASVIAWMATIARNQAIDRYRARGKPTDDLDDHHDIKDEMPDPEQAVVQLHQKREIEICLDSLKQSHAIAVRQTYLSGWSYQEAADKLDVPLNTVKTWIRRSLMQLRECLEK</sequence>
<dbReference type="Pfam" id="PF08281">
    <property type="entry name" value="Sigma70_r4_2"/>
    <property type="match status" value="1"/>
</dbReference>
<gene>
    <name evidence="7" type="ORF">GCM10007879_11080</name>
</gene>
<comment type="caution">
    <text evidence="7">The sequence shown here is derived from an EMBL/GenBank/DDBJ whole genome shotgun (WGS) entry which is preliminary data.</text>
</comment>
<name>A0ABQ5UQY8_9HYPH</name>
<evidence type="ECO:0000256" key="1">
    <source>
        <dbReference type="ARBA" id="ARBA00010641"/>
    </source>
</evidence>
<dbReference type="InterPro" id="IPR013324">
    <property type="entry name" value="RNA_pol_sigma_r3/r4-like"/>
</dbReference>
<dbReference type="RefSeq" id="WP_284362637.1">
    <property type="nucleotide sequence ID" value="NZ_BSNI01000002.1"/>
</dbReference>
<feature type="domain" description="RNA polymerase sigma-70 region 2" evidence="5">
    <location>
        <begin position="36"/>
        <end position="103"/>
    </location>
</feature>
<keyword evidence="2" id="KW-0805">Transcription regulation</keyword>
<evidence type="ECO:0000256" key="4">
    <source>
        <dbReference type="ARBA" id="ARBA00023163"/>
    </source>
</evidence>
<dbReference type="GO" id="GO:0000428">
    <property type="term" value="C:DNA-directed RNA polymerase complex"/>
    <property type="evidence" value="ECO:0007669"/>
    <property type="project" value="UniProtKB-KW"/>
</dbReference>
<keyword evidence="8" id="KW-1185">Reference proteome</keyword>
<reference evidence="7" key="2">
    <citation type="submission" date="2023-01" db="EMBL/GenBank/DDBJ databases">
        <title>Draft genome sequence of Maritalea porphyrae strain NBRC 107169.</title>
        <authorList>
            <person name="Sun Q."/>
            <person name="Mori K."/>
        </authorList>
    </citation>
    <scope>NUCLEOTIDE SEQUENCE</scope>
    <source>
        <strain evidence="7">NBRC 107169</strain>
    </source>
</reference>
<dbReference type="EMBL" id="BSNI01000002">
    <property type="protein sequence ID" value="GLQ16859.1"/>
    <property type="molecule type" value="Genomic_DNA"/>
</dbReference>
<dbReference type="Gene3D" id="1.10.10.10">
    <property type="entry name" value="Winged helix-like DNA-binding domain superfamily/Winged helix DNA-binding domain"/>
    <property type="match status" value="1"/>
</dbReference>
<dbReference type="PANTHER" id="PTHR43133">
    <property type="entry name" value="RNA POLYMERASE ECF-TYPE SIGMA FACTO"/>
    <property type="match status" value="1"/>
</dbReference>
<dbReference type="InterPro" id="IPR013249">
    <property type="entry name" value="RNA_pol_sigma70_r4_t2"/>
</dbReference>
<dbReference type="InterPro" id="IPR039425">
    <property type="entry name" value="RNA_pol_sigma-70-like"/>
</dbReference>
<evidence type="ECO:0000259" key="6">
    <source>
        <dbReference type="Pfam" id="PF08281"/>
    </source>
</evidence>
<dbReference type="CDD" id="cd06171">
    <property type="entry name" value="Sigma70_r4"/>
    <property type="match status" value="1"/>
</dbReference>
<dbReference type="InterPro" id="IPR013325">
    <property type="entry name" value="RNA_pol_sigma_r2"/>
</dbReference>
<keyword evidence="3" id="KW-0731">Sigma factor</keyword>
<evidence type="ECO:0000259" key="5">
    <source>
        <dbReference type="Pfam" id="PF04542"/>
    </source>
</evidence>
<evidence type="ECO:0000256" key="3">
    <source>
        <dbReference type="ARBA" id="ARBA00023082"/>
    </source>
</evidence>
<keyword evidence="7" id="KW-0240">DNA-directed RNA polymerase</keyword>
<dbReference type="Proteomes" id="UP001161405">
    <property type="component" value="Unassembled WGS sequence"/>
</dbReference>
<organism evidence="7 8">
    <name type="scientific">Maritalea porphyrae</name>
    <dbReference type="NCBI Taxonomy" id="880732"/>
    <lineage>
        <taxon>Bacteria</taxon>
        <taxon>Pseudomonadati</taxon>
        <taxon>Pseudomonadota</taxon>
        <taxon>Alphaproteobacteria</taxon>
        <taxon>Hyphomicrobiales</taxon>
        <taxon>Devosiaceae</taxon>
        <taxon>Maritalea</taxon>
    </lineage>
</organism>
<evidence type="ECO:0000313" key="7">
    <source>
        <dbReference type="EMBL" id="GLQ16859.1"/>
    </source>
</evidence>
<proteinExistence type="inferred from homology"/>
<dbReference type="SUPFAM" id="SSF88659">
    <property type="entry name" value="Sigma3 and sigma4 domains of RNA polymerase sigma factors"/>
    <property type="match status" value="1"/>
</dbReference>
<comment type="similarity">
    <text evidence="1">Belongs to the sigma-70 factor family. ECF subfamily.</text>
</comment>
<evidence type="ECO:0000313" key="8">
    <source>
        <dbReference type="Proteomes" id="UP001161405"/>
    </source>
</evidence>
<accession>A0ABQ5UQY8</accession>
<dbReference type="InterPro" id="IPR007627">
    <property type="entry name" value="RNA_pol_sigma70_r2"/>
</dbReference>
<dbReference type="PANTHER" id="PTHR43133:SF62">
    <property type="entry name" value="RNA POLYMERASE SIGMA FACTOR SIGZ"/>
    <property type="match status" value="1"/>
</dbReference>
<reference evidence="7" key="1">
    <citation type="journal article" date="2014" name="Int. J. Syst. Evol. Microbiol.">
        <title>Complete genome of a new Firmicutes species belonging to the dominant human colonic microbiota ('Ruminococcus bicirculans') reveals two chromosomes and a selective capacity to utilize plant glucans.</title>
        <authorList>
            <consortium name="NISC Comparative Sequencing Program"/>
            <person name="Wegmann U."/>
            <person name="Louis P."/>
            <person name="Goesmann A."/>
            <person name="Henrissat B."/>
            <person name="Duncan S.H."/>
            <person name="Flint H.J."/>
        </authorList>
    </citation>
    <scope>NUCLEOTIDE SEQUENCE</scope>
    <source>
        <strain evidence="7">NBRC 107169</strain>
    </source>
</reference>
<dbReference type="Pfam" id="PF04542">
    <property type="entry name" value="Sigma70_r2"/>
    <property type="match status" value="1"/>
</dbReference>
<dbReference type="InterPro" id="IPR036388">
    <property type="entry name" value="WH-like_DNA-bd_sf"/>
</dbReference>
<dbReference type="SUPFAM" id="SSF88946">
    <property type="entry name" value="Sigma2 domain of RNA polymerase sigma factors"/>
    <property type="match status" value="1"/>
</dbReference>
<keyword evidence="4" id="KW-0804">Transcription</keyword>
<evidence type="ECO:0000256" key="2">
    <source>
        <dbReference type="ARBA" id="ARBA00023015"/>
    </source>
</evidence>
<dbReference type="NCBIfam" id="TIGR02937">
    <property type="entry name" value="sigma70-ECF"/>
    <property type="match status" value="1"/>
</dbReference>
<protein>
    <submittedName>
        <fullName evidence="7">DNA-directed RNA polymerase sigma-70 factor</fullName>
    </submittedName>
</protein>
<feature type="domain" description="RNA polymerase sigma factor 70 region 4 type 2" evidence="6">
    <location>
        <begin position="134"/>
        <end position="185"/>
    </location>
</feature>
<dbReference type="Gene3D" id="1.10.1740.10">
    <property type="match status" value="1"/>
</dbReference>